<keyword evidence="3" id="KW-1185">Reference proteome</keyword>
<proteinExistence type="predicted"/>
<dbReference type="EMBL" id="KV013985">
    <property type="protein sequence ID" value="KZV22966.1"/>
    <property type="molecule type" value="Genomic_DNA"/>
</dbReference>
<sequence length="91" mass="9700">MRLLRQPALEGLTRLARMDSPRRVGRNSFRRLKSAAAALGGGGGLFREEGRLLCSSTCVTLNGSGTSRGPTTIVAPKSQFRTCPTDHGKSV</sequence>
<name>A0A2Z7ANE3_9LAMI</name>
<protein>
    <submittedName>
        <fullName evidence="2">Uncharacterized protein</fullName>
    </submittedName>
</protein>
<dbReference type="Proteomes" id="UP000250235">
    <property type="component" value="Unassembled WGS sequence"/>
</dbReference>
<dbReference type="AlphaFoldDB" id="A0A2Z7ANE3"/>
<feature type="region of interest" description="Disordered" evidence="1">
    <location>
        <begin position="69"/>
        <end position="91"/>
    </location>
</feature>
<reference evidence="2 3" key="1">
    <citation type="journal article" date="2015" name="Proc. Natl. Acad. Sci. U.S.A.">
        <title>The resurrection genome of Boea hygrometrica: A blueprint for survival of dehydration.</title>
        <authorList>
            <person name="Xiao L."/>
            <person name="Yang G."/>
            <person name="Zhang L."/>
            <person name="Yang X."/>
            <person name="Zhao S."/>
            <person name="Ji Z."/>
            <person name="Zhou Q."/>
            <person name="Hu M."/>
            <person name="Wang Y."/>
            <person name="Chen M."/>
            <person name="Xu Y."/>
            <person name="Jin H."/>
            <person name="Xiao X."/>
            <person name="Hu G."/>
            <person name="Bao F."/>
            <person name="Hu Y."/>
            <person name="Wan P."/>
            <person name="Li L."/>
            <person name="Deng X."/>
            <person name="Kuang T."/>
            <person name="Xiang C."/>
            <person name="Zhu J.K."/>
            <person name="Oliver M.J."/>
            <person name="He Y."/>
        </authorList>
    </citation>
    <scope>NUCLEOTIDE SEQUENCE [LARGE SCALE GENOMIC DNA]</scope>
    <source>
        <strain evidence="3">cv. XS01</strain>
    </source>
</reference>
<gene>
    <name evidence="2" type="ORF">F511_37816</name>
</gene>
<accession>A0A2Z7ANE3</accession>
<evidence type="ECO:0000256" key="1">
    <source>
        <dbReference type="SAM" id="MobiDB-lite"/>
    </source>
</evidence>
<evidence type="ECO:0000313" key="3">
    <source>
        <dbReference type="Proteomes" id="UP000250235"/>
    </source>
</evidence>
<evidence type="ECO:0000313" key="2">
    <source>
        <dbReference type="EMBL" id="KZV22966.1"/>
    </source>
</evidence>
<organism evidence="2 3">
    <name type="scientific">Dorcoceras hygrometricum</name>
    <dbReference type="NCBI Taxonomy" id="472368"/>
    <lineage>
        <taxon>Eukaryota</taxon>
        <taxon>Viridiplantae</taxon>
        <taxon>Streptophyta</taxon>
        <taxon>Embryophyta</taxon>
        <taxon>Tracheophyta</taxon>
        <taxon>Spermatophyta</taxon>
        <taxon>Magnoliopsida</taxon>
        <taxon>eudicotyledons</taxon>
        <taxon>Gunneridae</taxon>
        <taxon>Pentapetalae</taxon>
        <taxon>asterids</taxon>
        <taxon>lamiids</taxon>
        <taxon>Lamiales</taxon>
        <taxon>Gesneriaceae</taxon>
        <taxon>Didymocarpoideae</taxon>
        <taxon>Trichosporeae</taxon>
        <taxon>Loxocarpinae</taxon>
        <taxon>Dorcoceras</taxon>
    </lineage>
</organism>